<evidence type="ECO:0000256" key="1">
    <source>
        <dbReference type="SAM" id="MobiDB-lite"/>
    </source>
</evidence>
<dbReference type="RefSeq" id="WP_306996627.1">
    <property type="nucleotide sequence ID" value="NZ_JAUSUT010000001.1"/>
</dbReference>
<dbReference type="Proteomes" id="UP001229651">
    <property type="component" value="Unassembled WGS sequence"/>
</dbReference>
<name>A0ABU0F2S7_9PSEU</name>
<feature type="compositionally biased region" description="Basic and acidic residues" evidence="1">
    <location>
        <begin position="27"/>
        <end position="40"/>
    </location>
</feature>
<keyword evidence="3" id="KW-1185">Reference proteome</keyword>
<sequence length="75" mass="8022">MTTYDRPATDHTPPTEVPTALLAARAGEFDRDIRARETRARRSSRPRPAGRPGRDRVLAGQGARGVGDPARGGTA</sequence>
<reference evidence="2 3" key="1">
    <citation type="submission" date="2023-07" db="EMBL/GenBank/DDBJ databases">
        <title>Sequencing the genomes of 1000 actinobacteria strains.</title>
        <authorList>
            <person name="Klenk H.-P."/>
        </authorList>
    </citation>
    <scope>NUCLEOTIDE SEQUENCE [LARGE SCALE GENOMIC DNA]</scope>
    <source>
        <strain evidence="2 3">DSM 45805</strain>
    </source>
</reference>
<organism evidence="2 3">
    <name type="scientific">Amycolatopsis thermophila</name>
    <dbReference type="NCBI Taxonomy" id="206084"/>
    <lineage>
        <taxon>Bacteria</taxon>
        <taxon>Bacillati</taxon>
        <taxon>Actinomycetota</taxon>
        <taxon>Actinomycetes</taxon>
        <taxon>Pseudonocardiales</taxon>
        <taxon>Pseudonocardiaceae</taxon>
        <taxon>Amycolatopsis</taxon>
    </lineage>
</organism>
<gene>
    <name evidence="2" type="ORF">FB470_005878</name>
</gene>
<evidence type="ECO:0000313" key="3">
    <source>
        <dbReference type="Proteomes" id="UP001229651"/>
    </source>
</evidence>
<comment type="caution">
    <text evidence="2">The sequence shown here is derived from an EMBL/GenBank/DDBJ whole genome shotgun (WGS) entry which is preliminary data.</text>
</comment>
<dbReference type="EMBL" id="JAUSUT010000001">
    <property type="protein sequence ID" value="MDQ0381884.1"/>
    <property type="molecule type" value="Genomic_DNA"/>
</dbReference>
<protein>
    <submittedName>
        <fullName evidence="2">Uncharacterized protein</fullName>
    </submittedName>
</protein>
<proteinExistence type="predicted"/>
<feature type="region of interest" description="Disordered" evidence="1">
    <location>
        <begin position="23"/>
        <end position="75"/>
    </location>
</feature>
<accession>A0ABU0F2S7</accession>
<evidence type="ECO:0000313" key="2">
    <source>
        <dbReference type="EMBL" id="MDQ0381884.1"/>
    </source>
</evidence>